<feature type="chain" id="PRO_5045557630" description="SGNH hydrolase-type esterase domain-containing protein" evidence="1">
    <location>
        <begin position="16"/>
        <end position="577"/>
    </location>
</feature>
<dbReference type="PANTHER" id="PTHR37981">
    <property type="entry name" value="LIPASE 2"/>
    <property type="match status" value="1"/>
</dbReference>
<reference evidence="2 3" key="1">
    <citation type="submission" date="2024-02" db="EMBL/GenBank/DDBJ databases">
        <title>De novo assembly and annotation of 12 fungi associated with fruit tree decline syndrome in Ontario, Canada.</title>
        <authorList>
            <person name="Sulman M."/>
            <person name="Ellouze W."/>
            <person name="Ilyukhin E."/>
        </authorList>
    </citation>
    <scope>NUCLEOTIDE SEQUENCE [LARGE SCALE GENOMIC DNA]</scope>
    <source>
        <strain evidence="2 3">M1-105</strain>
    </source>
</reference>
<dbReference type="InterPro" id="IPR036514">
    <property type="entry name" value="SGNH_hydro_sf"/>
</dbReference>
<organism evidence="2 3">
    <name type="scientific">Neofusicoccum ribis</name>
    <dbReference type="NCBI Taxonomy" id="45134"/>
    <lineage>
        <taxon>Eukaryota</taxon>
        <taxon>Fungi</taxon>
        <taxon>Dikarya</taxon>
        <taxon>Ascomycota</taxon>
        <taxon>Pezizomycotina</taxon>
        <taxon>Dothideomycetes</taxon>
        <taxon>Dothideomycetes incertae sedis</taxon>
        <taxon>Botryosphaeriales</taxon>
        <taxon>Botryosphaeriaceae</taxon>
        <taxon>Neofusicoccum</taxon>
    </lineage>
</organism>
<comment type="caution">
    <text evidence="2">The sequence shown here is derived from an EMBL/GenBank/DDBJ whole genome shotgun (WGS) entry which is preliminary data.</text>
</comment>
<accession>A0ABR3SSH9</accession>
<evidence type="ECO:0000256" key="1">
    <source>
        <dbReference type="SAM" id="SignalP"/>
    </source>
</evidence>
<dbReference type="InterPro" id="IPR037460">
    <property type="entry name" value="SEST-like"/>
</dbReference>
<protein>
    <recommendedName>
        <fullName evidence="4">SGNH hydrolase-type esterase domain-containing protein</fullName>
    </recommendedName>
</protein>
<sequence>MIRLSAFLFASAVSAGVLPRQDDSASVASMVDAAASSASLGAYAKPTQAISEILAIGDSYTAGIGSNGLPDRIEGSFDCSRYDQAWPLQLQGKDDWSQFNGDTHPVLTFGACTGHKMDDLVKNQLKQGDPNPNLEFTNIGKPQISVLTISGNDAEFGDAVNDCILRAWLPGDCDQRLTGIGNKINDQPFKNQLIQTLVQVIAAGRQAKGANPPEAFQVYIAGYVGFWNHDNPACDDVSFGYWWFSKPKLTRDLRKRMNDLVGQLNGVIREVAASMDHLGVFYVDGFQSAYDTHRFCEPPDGPDYLAEPIGKKTWFWHHLSPNLIGGGEGPDGTSTAGLDNRTQEILDYLMPDKAQQAAISESNPPWNSDAFKSEDAFYSALAAAIGNDTDVHVNLDEGTRRIFHPKGSAYTPYADAFLAAIRANRDPVNAASPTPTVSPSPSPTAAPYATGTCSFHLNEYEAPCVSDANNLSADIVLKDNAGTEIGNTDGNKGINAGSSLSLSSKLPSQLVVTGEHQGDYVQFTYGDLLWTNGEPKKDDGGATLAYCNSGGWDPKEGPTCGRITQNSKRQMDCFFRC</sequence>
<evidence type="ECO:0000313" key="3">
    <source>
        <dbReference type="Proteomes" id="UP001521116"/>
    </source>
</evidence>
<evidence type="ECO:0000313" key="2">
    <source>
        <dbReference type="EMBL" id="KAL1628564.1"/>
    </source>
</evidence>
<proteinExistence type="predicted"/>
<name>A0ABR3SSH9_9PEZI</name>
<feature type="signal peptide" evidence="1">
    <location>
        <begin position="1"/>
        <end position="15"/>
    </location>
</feature>
<dbReference type="SUPFAM" id="SSF52266">
    <property type="entry name" value="SGNH hydrolase"/>
    <property type="match status" value="1"/>
</dbReference>
<dbReference type="Gene3D" id="3.40.50.1110">
    <property type="entry name" value="SGNH hydrolase"/>
    <property type="match status" value="1"/>
</dbReference>
<dbReference type="Proteomes" id="UP001521116">
    <property type="component" value="Unassembled WGS sequence"/>
</dbReference>
<dbReference type="EMBL" id="JAJVDC020000061">
    <property type="protein sequence ID" value="KAL1628564.1"/>
    <property type="molecule type" value="Genomic_DNA"/>
</dbReference>
<dbReference type="PANTHER" id="PTHR37981:SF1">
    <property type="entry name" value="SGNH HYDROLASE-TYPE ESTERASE DOMAIN-CONTAINING PROTEIN"/>
    <property type="match status" value="1"/>
</dbReference>
<evidence type="ECO:0008006" key="4">
    <source>
        <dbReference type="Google" id="ProtNLM"/>
    </source>
</evidence>
<keyword evidence="1" id="KW-0732">Signal</keyword>
<dbReference type="CDD" id="cd01823">
    <property type="entry name" value="SEST_like"/>
    <property type="match status" value="1"/>
</dbReference>
<gene>
    <name evidence="2" type="ORF">SLS56_005796</name>
</gene>
<keyword evidence="3" id="KW-1185">Reference proteome</keyword>